<sequence length="79" mass="9008">MDLEKLVEKTIEDINLSGFKSKVNLTINEVSQILGIGLSKLEDMRKNANGPNYLKMGRRIIYPKRSIAEFIVNSQIRTL</sequence>
<dbReference type="AlphaFoldDB" id="A0AAW7PU62"/>
<evidence type="ECO:0000313" key="3">
    <source>
        <dbReference type="Proteomes" id="UP001170288"/>
    </source>
</evidence>
<name>A0AAW7PU62_9BACT</name>
<gene>
    <name evidence="2" type="ORF">O8C76_00030</name>
</gene>
<dbReference type="Pfam" id="PF12728">
    <property type="entry name" value="HTH_17"/>
    <property type="match status" value="1"/>
</dbReference>
<evidence type="ECO:0000259" key="1">
    <source>
        <dbReference type="Pfam" id="PF12728"/>
    </source>
</evidence>
<dbReference type="EMBL" id="JAPZCX010000001">
    <property type="protein sequence ID" value="MDN5069413.1"/>
    <property type="molecule type" value="Genomic_DNA"/>
</dbReference>
<comment type="caution">
    <text evidence="2">The sequence shown here is derived from an EMBL/GenBank/DDBJ whole genome shotgun (WGS) entry which is preliminary data.</text>
</comment>
<dbReference type="RefSeq" id="WP_301371794.1">
    <property type="nucleotide sequence ID" value="NZ_JAPZCX010000001.1"/>
</dbReference>
<dbReference type="Proteomes" id="UP001170288">
    <property type="component" value="Unassembled WGS sequence"/>
</dbReference>
<reference evidence="2" key="2">
    <citation type="journal article" date="2023" name="Microorganisms">
        <title>Genomic Characterization of Arcobacter butzleri Strains Isolated from Various Sources in Lithuania.</title>
        <authorList>
            <person name="Uljanovas D."/>
            <person name="Golz G."/>
            <person name="Fleischmann S."/>
            <person name="Kudirkiene E."/>
            <person name="Kasetiene N."/>
            <person name="Grineviciene A."/>
            <person name="Tamuleviciene E."/>
            <person name="Aksomaitiene J."/>
            <person name="Alter T."/>
            <person name="Malakauskas M."/>
        </authorList>
    </citation>
    <scope>NUCLEOTIDE SEQUENCE</scope>
    <source>
        <strain evidence="2">RCM69</strain>
    </source>
</reference>
<dbReference type="InterPro" id="IPR041657">
    <property type="entry name" value="HTH_17"/>
</dbReference>
<reference evidence="2" key="1">
    <citation type="submission" date="2022-12" db="EMBL/GenBank/DDBJ databases">
        <authorList>
            <person name="Uljanovas D."/>
        </authorList>
    </citation>
    <scope>NUCLEOTIDE SEQUENCE</scope>
    <source>
        <strain evidence="2">RCM69</strain>
    </source>
</reference>
<evidence type="ECO:0000313" key="2">
    <source>
        <dbReference type="EMBL" id="MDN5069413.1"/>
    </source>
</evidence>
<organism evidence="2 3">
    <name type="scientific">Aliarcobacter butzleri</name>
    <dbReference type="NCBI Taxonomy" id="28197"/>
    <lineage>
        <taxon>Bacteria</taxon>
        <taxon>Pseudomonadati</taxon>
        <taxon>Campylobacterota</taxon>
        <taxon>Epsilonproteobacteria</taxon>
        <taxon>Campylobacterales</taxon>
        <taxon>Arcobacteraceae</taxon>
        <taxon>Aliarcobacter</taxon>
    </lineage>
</organism>
<accession>A0AAW7PU62</accession>
<proteinExistence type="predicted"/>
<protein>
    <submittedName>
        <fullName evidence="2">Helix-turn-helix domain-containing protein</fullName>
    </submittedName>
</protein>
<feature type="domain" description="Helix-turn-helix" evidence="1">
    <location>
        <begin position="25"/>
        <end position="71"/>
    </location>
</feature>